<dbReference type="InterPro" id="IPR000073">
    <property type="entry name" value="AB_hydrolase_1"/>
</dbReference>
<evidence type="ECO:0000313" key="7">
    <source>
        <dbReference type="Proteomes" id="UP001358417"/>
    </source>
</evidence>
<evidence type="ECO:0000256" key="2">
    <source>
        <dbReference type="ARBA" id="ARBA00022801"/>
    </source>
</evidence>
<protein>
    <recommendedName>
        <fullName evidence="8">AB hydrolase-1 domain-containing protein</fullName>
    </recommendedName>
</protein>
<feature type="domain" description="AB hydrolase-1" evidence="4">
    <location>
        <begin position="95"/>
        <end position="240"/>
    </location>
</feature>
<evidence type="ECO:0000256" key="3">
    <source>
        <dbReference type="SAM" id="SignalP"/>
    </source>
</evidence>
<evidence type="ECO:0000256" key="1">
    <source>
        <dbReference type="ARBA" id="ARBA00010088"/>
    </source>
</evidence>
<keyword evidence="2" id="KW-0378">Hydrolase</keyword>
<dbReference type="InterPro" id="IPR013595">
    <property type="entry name" value="Pept_S33_TAP-like_C"/>
</dbReference>
<comment type="caution">
    <text evidence="6">The sequence shown here is derived from an EMBL/GenBank/DDBJ whole genome shotgun (WGS) entry which is preliminary data.</text>
</comment>
<organism evidence="6 7">
    <name type="scientific">Exophiala bonariae</name>
    <dbReference type="NCBI Taxonomy" id="1690606"/>
    <lineage>
        <taxon>Eukaryota</taxon>
        <taxon>Fungi</taxon>
        <taxon>Dikarya</taxon>
        <taxon>Ascomycota</taxon>
        <taxon>Pezizomycotina</taxon>
        <taxon>Eurotiomycetes</taxon>
        <taxon>Chaetothyriomycetidae</taxon>
        <taxon>Chaetothyriales</taxon>
        <taxon>Herpotrichiellaceae</taxon>
        <taxon>Exophiala</taxon>
    </lineage>
</organism>
<gene>
    <name evidence="6" type="ORF">LTR84_002873</name>
</gene>
<comment type="similarity">
    <text evidence="1">Belongs to the peptidase S33 family.</text>
</comment>
<feature type="domain" description="Peptidase S33 tripeptidyl aminopeptidase-like C-terminal" evidence="5">
    <location>
        <begin position="412"/>
        <end position="503"/>
    </location>
</feature>
<keyword evidence="7" id="KW-1185">Reference proteome</keyword>
<dbReference type="Pfam" id="PF00561">
    <property type="entry name" value="Abhydrolase_1"/>
    <property type="match status" value="1"/>
</dbReference>
<dbReference type="AlphaFoldDB" id="A0AAV9NA88"/>
<dbReference type="EMBL" id="JAVRRD010000014">
    <property type="protein sequence ID" value="KAK5052069.1"/>
    <property type="molecule type" value="Genomic_DNA"/>
</dbReference>
<evidence type="ECO:0000313" key="6">
    <source>
        <dbReference type="EMBL" id="KAK5052069.1"/>
    </source>
</evidence>
<dbReference type="GeneID" id="89971072"/>
<feature type="signal peptide" evidence="3">
    <location>
        <begin position="1"/>
        <end position="21"/>
    </location>
</feature>
<evidence type="ECO:0000259" key="5">
    <source>
        <dbReference type="Pfam" id="PF08386"/>
    </source>
</evidence>
<dbReference type="Gene3D" id="3.40.50.1820">
    <property type="entry name" value="alpha/beta hydrolase"/>
    <property type="match status" value="1"/>
</dbReference>
<dbReference type="SUPFAM" id="SSF53474">
    <property type="entry name" value="alpha/beta-Hydrolases"/>
    <property type="match status" value="1"/>
</dbReference>
<dbReference type="InterPro" id="IPR051601">
    <property type="entry name" value="Serine_prot/Carboxylest_S33"/>
</dbReference>
<dbReference type="Proteomes" id="UP001358417">
    <property type="component" value="Unassembled WGS sequence"/>
</dbReference>
<sequence>MRYTSTGSLLALSLLASLTHAQSYYDGQRPEIGDHSINWQTECSYLSPDTPLPSTPLQCANLEVPLDYVNHSSNDTLSLTLVKVPARREPVLGSIIMNPGGPGGSGVEVAIGRAKDLLTILGDHFNIVSFDPRGVRYTLPFHCFETDVAPPSNLGNSSDVAIGEAFSAGVAQSHNCQQSNSNTSALLSTAYVARDIIRIVDALGEDGLLRYWGLSYGTILGATVASMFPEKVGRLVVDGVANVVEYYYGLEPSALEDLDAVVEGFYSSCSKSPSTCALASDNSTTESIAAKVEDLLLSLKYQPMVVVSDDNSTELLTYTAIKSAMFSALYFPAGWMKLAVALQALTEGDPSGWVTYVGNGTNSERTPYAINGIRCGEASYRTNKLSNLDTFIAEISNVSEFGGLDIGPLNDLICASWLVRANEVYNGTWGVRTKHPVLVIGNTYDPVTPLSSARNMSSLLPGSVLLEHHGYGHTSLAQPSLCTARIMREYFTNGTLPNEGTICEATVPLWSNMTEQEALQPLNPNGTVNGLARREDLNEELLRAMRRLAGAFPGPLY</sequence>
<dbReference type="PANTHER" id="PTHR43248">
    <property type="entry name" value="2-SUCCINYL-6-HYDROXY-2,4-CYCLOHEXADIENE-1-CARBOXYLATE SYNTHASE"/>
    <property type="match status" value="1"/>
</dbReference>
<proteinExistence type="inferred from homology"/>
<dbReference type="GO" id="GO:0016787">
    <property type="term" value="F:hydrolase activity"/>
    <property type="evidence" value="ECO:0007669"/>
    <property type="project" value="UniProtKB-KW"/>
</dbReference>
<reference evidence="6 7" key="1">
    <citation type="submission" date="2023-08" db="EMBL/GenBank/DDBJ databases">
        <title>Black Yeasts Isolated from many extreme environments.</title>
        <authorList>
            <person name="Coleine C."/>
            <person name="Stajich J.E."/>
            <person name="Selbmann L."/>
        </authorList>
    </citation>
    <scope>NUCLEOTIDE SEQUENCE [LARGE SCALE GENOMIC DNA]</scope>
    <source>
        <strain evidence="6 7">CCFEE 5792</strain>
    </source>
</reference>
<evidence type="ECO:0008006" key="8">
    <source>
        <dbReference type="Google" id="ProtNLM"/>
    </source>
</evidence>
<accession>A0AAV9NA88</accession>
<dbReference type="Pfam" id="PF08386">
    <property type="entry name" value="Abhydrolase_4"/>
    <property type="match status" value="1"/>
</dbReference>
<name>A0AAV9NA88_9EURO</name>
<dbReference type="PANTHER" id="PTHR43248:SF25">
    <property type="entry name" value="AB HYDROLASE-1 DOMAIN-CONTAINING PROTEIN-RELATED"/>
    <property type="match status" value="1"/>
</dbReference>
<feature type="chain" id="PRO_5043877674" description="AB hydrolase-1 domain-containing protein" evidence="3">
    <location>
        <begin position="22"/>
        <end position="557"/>
    </location>
</feature>
<dbReference type="RefSeq" id="XP_064706083.1">
    <property type="nucleotide sequence ID" value="XM_064846473.1"/>
</dbReference>
<keyword evidence="3" id="KW-0732">Signal</keyword>
<dbReference type="InterPro" id="IPR029058">
    <property type="entry name" value="AB_hydrolase_fold"/>
</dbReference>
<evidence type="ECO:0000259" key="4">
    <source>
        <dbReference type="Pfam" id="PF00561"/>
    </source>
</evidence>